<keyword evidence="1" id="KW-1185">Reference proteome</keyword>
<dbReference type="AlphaFoldDB" id="A0A915CQG7"/>
<dbReference type="Proteomes" id="UP000887574">
    <property type="component" value="Unplaced"/>
</dbReference>
<dbReference type="WBParaSite" id="jg11043">
    <property type="protein sequence ID" value="jg11043"/>
    <property type="gene ID" value="jg11043"/>
</dbReference>
<evidence type="ECO:0000313" key="2">
    <source>
        <dbReference type="WBParaSite" id="jg11043"/>
    </source>
</evidence>
<protein>
    <submittedName>
        <fullName evidence="2">Uncharacterized protein</fullName>
    </submittedName>
</protein>
<reference evidence="2" key="1">
    <citation type="submission" date="2022-11" db="UniProtKB">
        <authorList>
            <consortium name="WormBaseParasite"/>
        </authorList>
    </citation>
    <scope>IDENTIFICATION</scope>
</reference>
<proteinExistence type="predicted"/>
<accession>A0A915CQG7</accession>
<evidence type="ECO:0000313" key="1">
    <source>
        <dbReference type="Proteomes" id="UP000887574"/>
    </source>
</evidence>
<name>A0A915CQG7_9BILA</name>
<sequence>MDTHIEDYKNPFYQIGTTPLIDVDIRASAFVVWTSMYNRFDNGIQPREYFADVALTTTLHINYLEEMLKAKNKQQITLKWH</sequence>
<organism evidence="1 2">
    <name type="scientific">Ditylenchus dipsaci</name>
    <dbReference type="NCBI Taxonomy" id="166011"/>
    <lineage>
        <taxon>Eukaryota</taxon>
        <taxon>Metazoa</taxon>
        <taxon>Ecdysozoa</taxon>
        <taxon>Nematoda</taxon>
        <taxon>Chromadorea</taxon>
        <taxon>Rhabditida</taxon>
        <taxon>Tylenchina</taxon>
        <taxon>Tylenchomorpha</taxon>
        <taxon>Sphaerularioidea</taxon>
        <taxon>Anguinidae</taxon>
        <taxon>Anguininae</taxon>
        <taxon>Ditylenchus</taxon>
    </lineage>
</organism>